<evidence type="ECO:0000313" key="3">
    <source>
        <dbReference type="Proteomes" id="UP000430146"/>
    </source>
</evidence>
<dbReference type="RefSeq" id="WP_159232433.1">
    <property type="nucleotide sequence ID" value="NZ_CACSIP010000025.1"/>
</dbReference>
<dbReference type="OrthoDB" id="9986928at2"/>
<feature type="transmembrane region" description="Helical" evidence="1">
    <location>
        <begin position="25"/>
        <end position="46"/>
    </location>
</feature>
<dbReference type="AlphaFoldDB" id="A0A5S9R370"/>
<accession>A0A5S9R370</accession>
<keyword evidence="1" id="KW-0812">Transmembrane</keyword>
<proteinExistence type="predicted"/>
<reference evidence="2 3" key="1">
    <citation type="submission" date="2019-11" db="EMBL/GenBank/DDBJ databases">
        <authorList>
            <person name="Holert J."/>
        </authorList>
    </citation>
    <scope>NUCLEOTIDE SEQUENCE [LARGE SCALE GENOMIC DNA]</scope>
    <source>
        <strain evidence="2">BC8_1</strain>
    </source>
</reference>
<protein>
    <submittedName>
        <fullName evidence="2">Uncharacterized protein</fullName>
    </submittedName>
</protein>
<dbReference type="Proteomes" id="UP000430146">
    <property type="component" value="Unassembled WGS sequence"/>
</dbReference>
<evidence type="ECO:0000313" key="2">
    <source>
        <dbReference type="EMBL" id="CAA0126522.1"/>
    </source>
</evidence>
<sequence>MWKVLLSIFIFGAIAGPLIALILGAVTVLTVMVFSVVGAVCALMWAGTKGIWRWAGAQPMAATDSAQRAVLAEDVPLVGPRYRGAELADMPGPDTSGENPDASIFEQYRRRHPGGGVGRALVLDTRAYPKASP</sequence>
<keyword evidence="1" id="KW-1133">Transmembrane helix</keyword>
<dbReference type="EMBL" id="CACSIP010000025">
    <property type="protein sequence ID" value="CAA0126522.1"/>
    <property type="molecule type" value="Genomic_DNA"/>
</dbReference>
<gene>
    <name evidence="2" type="ORF">AELLOGFF_04830</name>
</gene>
<organism evidence="2 3">
    <name type="scientific">Mycolicibacterium vanbaalenii</name>
    <name type="common">Mycobacterium vanbaalenii</name>
    <dbReference type="NCBI Taxonomy" id="110539"/>
    <lineage>
        <taxon>Bacteria</taxon>
        <taxon>Bacillati</taxon>
        <taxon>Actinomycetota</taxon>
        <taxon>Actinomycetes</taxon>
        <taxon>Mycobacteriales</taxon>
        <taxon>Mycobacteriaceae</taxon>
        <taxon>Mycolicibacterium</taxon>
    </lineage>
</organism>
<evidence type="ECO:0000256" key="1">
    <source>
        <dbReference type="SAM" id="Phobius"/>
    </source>
</evidence>
<name>A0A5S9R370_MYCVN</name>
<keyword evidence="1" id="KW-0472">Membrane</keyword>
<keyword evidence="3" id="KW-1185">Reference proteome</keyword>